<dbReference type="EMBL" id="FOVD01000003">
    <property type="protein sequence ID" value="SFN37678.1"/>
    <property type="molecule type" value="Genomic_DNA"/>
</dbReference>
<dbReference type="PANTHER" id="PTHR24421">
    <property type="entry name" value="NITRATE/NITRITE SENSOR PROTEIN NARX-RELATED"/>
    <property type="match status" value="1"/>
</dbReference>
<dbReference type="InterPro" id="IPR003594">
    <property type="entry name" value="HATPase_dom"/>
</dbReference>
<evidence type="ECO:0000256" key="3">
    <source>
        <dbReference type="ARBA" id="ARBA00022553"/>
    </source>
</evidence>
<evidence type="ECO:0000256" key="6">
    <source>
        <dbReference type="ARBA" id="ARBA00022777"/>
    </source>
</evidence>
<gene>
    <name evidence="10" type="ORF">SAMN05421594_2437</name>
</gene>
<evidence type="ECO:0000313" key="11">
    <source>
        <dbReference type="Proteomes" id="UP000198769"/>
    </source>
</evidence>
<dbReference type="Pfam" id="PF02518">
    <property type="entry name" value="HATPase_c"/>
    <property type="match status" value="1"/>
</dbReference>
<proteinExistence type="predicted"/>
<comment type="catalytic activity">
    <reaction evidence="1">
        <text>ATP + protein L-histidine = ADP + protein N-phospho-L-histidine.</text>
        <dbReference type="EC" id="2.7.13.3"/>
    </reaction>
</comment>
<dbReference type="CDD" id="cd16917">
    <property type="entry name" value="HATPase_UhpB-NarQ-NarX-like"/>
    <property type="match status" value="1"/>
</dbReference>
<dbReference type="PANTHER" id="PTHR24421:SF10">
    <property type="entry name" value="NITRATE_NITRITE SENSOR PROTEIN NARQ"/>
    <property type="match status" value="1"/>
</dbReference>
<keyword evidence="7" id="KW-0067">ATP-binding</keyword>
<dbReference type="SUPFAM" id="SSF55874">
    <property type="entry name" value="ATPase domain of HSP90 chaperone/DNA topoisomerase II/histidine kinase"/>
    <property type="match status" value="1"/>
</dbReference>
<dbReference type="PROSITE" id="PS50109">
    <property type="entry name" value="HIS_KIN"/>
    <property type="match status" value="1"/>
</dbReference>
<dbReference type="GO" id="GO:0005524">
    <property type="term" value="F:ATP binding"/>
    <property type="evidence" value="ECO:0007669"/>
    <property type="project" value="UniProtKB-KW"/>
</dbReference>
<feature type="domain" description="Histidine kinase" evidence="9">
    <location>
        <begin position="48"/>
        <end position="236"/>
    </location>
</feature>
<keyword evidence="4" id="KW-0808">Transferase</keyword>
<dbReference type="Proteomes" id="UP000198769">
    <property type="component" value="Unassembled WGS sequence"/>
</dbReference>
<name>A0A1I4YI27_CHROL</name>
<keyword evidence="11" id="KW-1185">Reference proteome</keyword>
<evidence type="ECO:0000256" key="5">
    <source>
        <dbReference type="ARBA" id="ARBA00022741"/>
    </source>
</evidence>
<evidence type="ECO:0000256" key="2">
    <source>
        <dbReference type="ARBA" id="ARBA00012438"/>
    </source>
</evidence>
<keyword evidence="8" id="KW-0902">Two-component regulatory system</keyword>
<dbReference type="SMART" id="SM00387">
    <property type="entry name" value="HATPase_c"/>
    <property type="match status" value="1"/>
</dbReference>
<evidence type="ECO:0000259" key="9">
    <source>
        <dbReference type="PROSITE" id="PS50109"/>
    </source>
</evidence>
<dbReference type="AlphaFoldDB" id="A0A1I4YI27"/>
<dbReference type="InterPro" id="IPR050482">
    <property type="entry name" value="Sensor_HK_TwoCompSys"/>
</dbReference>
<organism evidence="10 11">
    <name type="scientific">Chryseobacterium oleae</name>
    <dbReference type="NCBI Taxonomy" id="491207"/>
    <lineage>
        <taxon>Bacteria</taxon>
        <taxon>Pseudomonadati</taxon>
        <taxon>Bacteroidota</taxon>
        <taxon>Flavobacteriia</taxon>
        <taxon>Flavobacteriales</taxon>
        <taxon>Weeksellaceae</taxon>
        <taxon>Chryseobacterium group</taxon>
        <taxon>Chryseobacterium</taxon>
    </lineage>
</organism>
<dbReference type="RefSeq" id="WP_090024674.1">
    <property type="nucleotide sequence ID" value="NZ_FOVD01000003.1"/>
</dbReference>
<dbReference type="EC" id="2.7.13.3" evidence="2"/>
<reference evidence="11" key="1">
    <citation type="submission" date="2016-10" db="EMBL/GenBank/DDBJ databases">
        <authorList>
            <person name="Varghese N."/>
            <person name="Submissions S."/>
        </authorList>
    </citation>
    <scope>NUCLEOTIDE SEQUENCE [LARGE SCALE GENOMIC DNA]</scope>
    <source>
        <strain evidence="11">DSM 25575</strain>
    </source>
</reference>
<dbReference type="InterPro" id="IPR005467">
    <property type="entry name" value="His_kinase_dom"/>
</dbReference>
<dbReference type="GO" id="GO:0046983">
    <property type="term" value="F:protein dimerization activity"/>
    <property type="evidence" value="ECO:0007669"/>
    <property type="project" value="InterPro"/>
</dbReference>
<evidence type="ECO:0000256" key="8">
    <source>
        <dbReference type="ARBA" id="ARBA00023012"/>
    </source>
</evidence>
<evidence type="ECO:0000256" key="7">
    <source>
        <dbReference type="ARBA" id="ARBA00022840"/>
    </source>
</evidence>
<dbReference type="GO" id="GO:0000155">
    <property type="term" value="F:phosphorelay sensor kinase activity"/>
    <property type="evidence" value="ECO:0007669"/>
    <property type="project" value="InterPro"/>
</dbReference>
<dbReference type="InterPro" id="IPR036890">
    <property type="entry name" value="HATPase_C_sf"/>
</dbReference>
<protein>
    <recommendedName>
        <fullName evidence="2">histidine kinase</fullName>
        <ecNumber evidence="2">2.7.13.3</ecNumber>
    </recommendedName>
</protein>
<dbReference type="Pfam" id="PF07730">
    <property type="entry name" value="HisKA_3"/>
    <property type="match status" value="1"/>
</dbReference>
<accession>A0A1I4YI27</accession>
<keyword evidence="3" id="KW-0597">Phosphoprotein</keyword>
<evidence type="ECO:0000256" key="4">
    <source>
        <dbReference type="ARBA" id="ARBA00022679"/>
    </source>
</evidence>
<dbReference type="Gene3D" id="3.30.565.10">
    <property type="entry name" value="Histidine kinase-like ATPase, C-terminal domain"/>
    <property type="match status" value="1"/>
</dbReference>
<dbReference type="InterPro" id="IPR011712">
    <property type="entry name" value="Sig_transdc_His_kin_sub3_dim/P"/>
</dbReference>
<sequence length="244" mass="27913">MAYYYKSVKKLSLQEEINHNQHLKEIEQKHHLKLVHAMLDAEERERQRIGRDLHDGLGGMLAGIKMNLSQQSKTDNRNLDTVINRLDESVKELRHIARNMMPESLLKIGLEDALHDLCELLQIEDTRIEFQPINIDKNLPLAMQMHIYRIVQELLNNAIRHAKPSNIILQCSQHQNIVHITVEDDGCGFDQELIREKPGIGFSNIKNRVEYLKGNIDIESAKNEGTSINIEINADAGSDRSGEG</sequence>
<dbReference type="GO" id="GO:0016020">
    <property type="term" value="C:membrane"/>
    <property type="evidence" value="ECO:0007669"/>
    <property type="project" value="InterPro"/>
</dbReference>
<keyword evidence="5" id="KW-0547">Nucleotide-binding</keyword>
<keyword evidence="6 10" id="KW-0418">Kinase</keyword>
<evidence type="ECO:0000256" key="1">
    <source>
        <dbReference type="ARBA" id="ARBA00000085"/>
    </source>
</evidence>
<dbReference type="OrthoDB" id="9778366at2"/>
<dbReference type="Gene3D" id="1.20.5.1930">
    <property type="match status" value="1"/>
</dbReference>
<evidence type="ECO:0000313" key="10">
    <source>
        <dbReference type="EMBL" id="SFN37678.1"/>
    </source>
</evidence>